<sequence>MATAAGSSTSSPTYGGQQCKICKEIEKEHLHGQTIMLGQSDLFKDVIDPDGGNKTKRKEQKKTALHTFLKHINALLNDGYGLVCIHTAEPNLLGLFDQAVNKRMLDMIPDDTFFDDNFERNYCKDKHHIVFRIIQRERPISTFSFNTKASTDTGLVNPSHGQMRYFLKHKMNVQPDPAPNVKYTFVKDQEVKVTVVGSKKGLDIDFQESMSVQAKQMPETSVGPKDLVDHCFEKLFVQNYISAFAKLQKGGSLFLGVREHKNETKRWTEVDTNSELHKHISAQLSEHGGGLKLYKDNNDLLHVCLEDQVPTDTNTQTGQFKCQGVKAGDETAQSAFKTEFLEQAKRRLFWHSSQAVSGSAQKVQVDFCAVETDTLSSEHLAVIKIYIPKFRGVCFTDESGPEAYQYQNQTQNGSGKIVRVEKNLWISKNS</sequence>
<reference evidence="1 2" key="1">
    <citation type="submission" date="2024-02" db="EMBL/GenBank/DDBJ databases">
        <title>Chromosome-scale genome assembly of the rough periwinkle Littorina saxatilis.</title>
        <authorList>
            <person name="De Jode A."/>
            <person name="Faria R."/>
            <person name="Formenti G."/>
            <person name="Sims Y."/>
            <person name="Smith T.P."/>
            <person name="Tracey A."/>
            <person name="Wood J.M.D."/>
            <person name="Zagrodzka Z.B."/>
            <person name="Johannesson K."/>
            <person name="Butlin R.K."/>
            <person name="Leder E.H."/>
        </authorList>
    </citation>
    <scope>NUCLEOTIDE SEQUENCE [LARGE SCALE GENOMIC DNA]</scope>
    <source>
        <strain evidence="1">Snail1</strain>
        <tissue evidence="1">Muscle</tissue>
    </source>
</reference>
<protein>
    <submittedName>
        <fullName evidence="1">Uncharacterized protein</fullName>
    </submittedName>
</protein>
<dbReference type="AlphaFoldDB" id="A0AAN9GFY6"/>
<gene>
    <name evidence="1" type="ORF">V1264_015407</name>
</gene>
<accession>A0AAN9GFY6</accession>
<proteinExistence type="predicted"/>
<evidence type="ECO:0000313" key="2">
    <source>
        <dbReference type="Proteomes" id="UP001374579"/>
    </source>
</evidence>
<comment type="caution">
    <text evidence="1">The sequence shown here is derived from an EMBL/GenBank/DDBJ whole genome shotgun (WGS) entry which is preliminary data.</text>
</comment>
<evidence type="ECO:0000313" key="1">
    <source>
        <dbReference type="EMBL" id="KAK7107493.1"/>
    </source>
</evidence>
<dbReference type="Proteomes" id="UP001374579">
    <property type="component" value="Unassembled WGS sequence"/>
</dbReference>
<keyword evidence="2" id="KW-1185">Reference proteome</keyword>
<name>A0AAN9GFY6_9CAEN</name>
<organism evidence="1 2">
    <name type="scientific">Littorina saxatilis</name>
    <dbReference type="NCBI Taxonomy" id="31220"/>
    <lineage>
        <taxon>Eukaryota</taxon>
        <taxon>Metazoa</taxon>
        <taxon>Spiralia</taxon>
        <taxon>Lophotrochozoa</taxon>
        <taxon>Mollusca</taxon>
        <taxon>Gastropoda</taxon>
        <taxon>Caenogastropoda</taxon>
        <taxon>Littorinimorpha</taxon>
        <taxon>Littorinoidea</taxon>
        <taxon>Littorinidae</taxon>
        <taxon>Littorina</taxon>
    </lineage>
</organism>
<dbReference type="EMBL" id="JBAMIC010000004">
    <property type="protein sequence ID" value="KAK7107493.1"/>
    <property type="molecule type" value="Genomic_DNA"/>
</dbReference>